<evidence type="ECO:0000256" key="2">
    <source>
        <dbReference type="SAM" id="SignalP"/>
    </source>
</evidence>
<evidence type="ECO:0000313" key="4">
    <source>
        <dbReference type="Proteomes" id="UP000024635"/>
    </source>
</evidence>
<reference evidence="4" key="1">
    <citation type="journal article" date="2015" name="Nat. Genet.">
        <title>The genome and transcriptome of the zoonotic hookworm Ancylostoma ceylanicum identify infection-specific gene families.</title>
        <authorList>
            <person name="Schwarz E.M."/>
            <person name="Hu Y."/>
            <person name="Antoshechkin I."/>
            <person name="Miller M.M."/>
            <person name="Sternberg P.W."/>
            <person name="Aroian R.V."/>
        </authorList>
    </citation>
    <scope>NUCLEOTIDE SEQUENCE</scope>
    <source>
        <strain evidence="4">HY135</strain>
    </source>
</reference>
<evidence type="ECO:0000313" key="3">
    <source>
        <dbReference type="EMBL" id="EYC02068.1"/>
    </source>
</evidence>
<comment type="caution">
    <text evidence="3">The sequence shown here is derived from an EMBL/GenBank/DDBJ whole genome shotgun (WGS) entry which is preliminary data.</text>
</comment>
<proteinExistence type="predicted"/>
<sequence>MTAIFFEFICSQSLCTALSIVLQSRKYIERRLSAMETNMLRCMAGITRLDCICNQDIRQRFGVAALMDKLREAHLRWYGRGLRGDNDSVCNIGFDLGFVPGKRPKRRQKQRWVDTLHADLEEIGIHPDQAHETKRRQRISRADTACK</sequence>
<dbReference type="Proteomes" id="UP000024635">
    <property type="component" value="Unassembled WGS sequence"/>
</dbReference>
<name>A0A016THL6_9BILA</name>
<feature type="signal peptide" evidence="2">
    <location>
        <begin position="1"/>
        <end position="17"/>
    </location>
</feature>
<dbReference type="EMBL" id="JARK01001438">
    <property type="protein sequence ID" value="EYC02068.1"/>
    <property type="molecule type" value="Genomic_DNA"/>
</dbReference>
<keyword evidence="4" id="KW-1185">Reference proteome</keyword>
<organism evidence="3 4">
    <name type="scientific">Ancylostoma ceylanicum</name>
    <dbReference type="NCBI Taxonomy" id="53326"/>
    <lineage>
        <taxon>Eukaryota</taxon>
        <taxon>Metazoa</taxon>
        <taxon>Ecdysozoa</taxon>
        <taxon>Nematoda</taxon>
        <taxon>Chromadorea</taxon>
        <taxon>Rhabditida</taxon>
        <taxon>Rhabditina</taxon>
        <taxon>Rhabditomorpha</taxon>
        <taxon>Strongyloidea</taxon>
        <taxon>Ancylostomatidae</taxon>
        <taxon>Ancylostomatinae</taxon>
        <taxon>Ancylostoma</taxon>
    </lineage>
</organism>
<evidence type="ECO:0000256" key="1">
    <source>
        <dbReference type="SAM" id="MobiDB-lite"/>
    </source>
</evidence>
<feature type="region of interest" description="Disordered" evidence="1">
    <location>
        <begin position="126"/>
        <end position="147"/>
    </location>
</feature>
<feature type="chain" id="PRO_5001491051" evidence="2">
    <location>
        <begin position="18"/>
        <end position="147"/>
    </location>
</feature>
<dbReference type="AlphaFoldDB" id="A0A016THL6"/>
<protein>
    <submittedName>
        <fullName evidence="3">Uncharacterized protein</fullName>
    </submittedName>
</protein>
<dbReference type="OrthoDB" id="10594310at2759"/>
<keyword evidence="2" id="KW-0732">Signal</keyword>
<accession>A0A016THL6</accession>
<gene>
    <name evidence="3" type="primary">Acey_s0102.g3464</name>
    <name evidence="3" type="ORF">Y032_0102g3464</name>
</gene>